<evidence type="ECO:0000256" key="5">
    <source>
        <dbReference type="ARBA" id="ARBA00022806"/>
    </source>
</evidence>
<evidence type="ECO:0000256" key="8">
    <source>
        <dbReference type="ARBA" id="ARBA00023242"/>
    </source>
</evidence>
<dbReference type="GO" id="GO:0005524">
    <property type="term" value="F:ATP binding"/>
    <property type="evidence" value="ECO:0007669"/>
    <property type="project" value="UniProtKB-KW"/>
</dbReference>
<dbReference type="GO" id="GO:0004386">
    <property type="term" value="F:helicase activity"/>
    <property type="evidence" value="ECO:0007669"/>
    <property type="project" value="UniProtKB-KW"/>
</dbReference>
<dbReference type="InterPro" id="IPR038718">
    <property type="entry name" value="SNF2-like_sf"/>
</dbReference>
<dbReference type="Pfam" id="PF00176">
    <property type="entry name" value="SNF2-rel_dom"/>
    <property type="match status" value="1"/>
</dbReference>
<dbReference type="SMART" id="SM00490">
    <property type="entry name" value="HELICc"/>
    <property type="match status" value="1"/>
</dbReference>
<dbReference type="InterPro" id="IPR027417">
    <property type="entry name" value="P-loop_NTPase"/>
</dbReference>
<feature type="compositionally biased region" description="Basic and acidic residues" evidence="9">
    <location>
        <begin position="123"/>
        <end position="139"/>
    </location>
</feature>
<keyword evidence="5" id="KW-0347">Helicase</keyword>
<dbReference type="Proteomes" id="UP001154078">
    <property type="component" value="Chromosome 2"/>
</dbReference>
<evidence type="ECO:0000313" key="13">
    <source>
        <dbReference type="Proteomes" id="UP001154078"/>
    </source>
</evidence>
<evidence type="ECO:0000313" key="12">
    <source>
        <dbReference type="EMBL" id="CAH0550278.1"/>
    </source>
</evidence>
<feature type="domain" description="Helicase ATP-binding" evidence="10">
    <location>
        <begin position="1003"/>
        <end position="1191"/>
    </location>
</feature>
<dbReference type="Gene3D" id="3.40.50.300">
    <property type="entry name" value="P-loop containing nucleotide triphosphate hydrolases"/>
    <property type="match status" value="1"/>
</dbReference>
<feature type="compositionally biased region" description="Acidic residues" evidence="9">
    <location>
        <begin position="559"/>
        <end position="576"/>
    </location>
</feature>
<evidence type="ECO:0000259" key="11">
    <source>
        <dbReference type="PROSITE" id="PS51194"/>
    </source>
</evidence>
<keyword evidence="4" id="KW-0378">Hydrolase</keyword>
<evidence type="ECO:0000259" key="10">
    <source>
        <dbReference type="PROSITE" id="PS51192"/>
    </source>
</evidence>
<evidence type="ECO:0000256" key="2">
    <source>
        <dbReference type="ARBA" id="ARBA00007025"/>
    </source>
</evidence>
<dbReference type="PROSITE" id="PS51194">
    <property type="entry name" value="HELICASE_CTER"/>
    <property type="match status" value="1"/>
</dbReference>
<feature type="compositionally biased region" description="Basic and acidic residues" evidence="9">
    <location>
        <begin position="787"/>
        <end position="809"/>
    </location>
</feature>
<feature type="compositionally biased region" description="Polar residues" evidence="9">
    <location>
        <begin position="843"/>
        <end position="853"/>
    </location>
</feature>
<comment type="similarity">
    <text evidence="2">Belongs to the SNF2/RAD54 helicase family.</text>
</comment>
<feature type="compositionally biased region" description="Basic and acidic residues" evidence="9">
    <location>
        <begin position="769"/>
        <end position="778"/>
    </location>
</feature>
<dbReference type="InterPro" id="IPR001650">
    <property type="entry name" value="Helicase_C-like"/>
</dbReference>
<feature type="compositionally biased region" description="Polar residues" evidence="9">
    <location>
        <begin position="140"/>
        <end position="156"/>
    </location>
</feature>
<dbReference type="InterPro" id="IPR000330">
    <property type="entry name" value="SNF2_N"/>
</dbReference>
<feature type="region of interest" description="Disordered" evidence="9">
    <location>
        <begin position="663"/>
        <end position="873"/>
    </location>
</feature>
<reference evidence="12" key="1">
    <citation type="submission" date="2021-12" db="EMBL/GenBank/DDBJ databases">
        <authorList>
            <person name="King R."/>
        </authorList>
    </citation>
    <scope>NUCLEOTIDE SEQUENCE</scope>
</reference>
<evidence type="ECO:0000256" key="6">
    <source>
        <dbReference type="ARBA" id="ARBA00022840"/>
    </source>
</evidence>
<accession>A0A9P0AXE8</accession>
<evidence type="ECO:0000256" key="7">
    <source>
        <dbReference type="ARBA" id="ARBA00023125"/>
    </source>
</evidence>
<feature type="region of interest" description="Disordered" evidence="9">
    <location>
        <begin position="185"/>
        <end position="302"/>
    </location>
</feature>
<dbReference type="InterPro" id="IPR049730">
    <property type="entry name" value="SNF2/RAD54-like_C"/>
</dbReference>
<evidence type="ECO:0000256" key="1">
    <source>
        <dbReference type="ARBA" id="ARBA00004123"/>
    </source>
</evidence>
<evidence type="ECO:0000256" key="9">
    <source>
        <dbReference type="SAM" id="MobiDB-lite"/>
    </source>
</evidence>
<evidence type="ECO:0000256" key="4">
    <source>
        <dbReference type="ARBA" id="ARBA00022801"/>
    </source>
</evidence>
<dbReference type="OrthoDB" id="9900844at2759"/>
<feature type="compositionally biased region" description="Low complexity" evidence="9">
    <location>
        <begin position="685"/>
        <end position="707"/>
    </location>
</feature>
<dbReference type="Pfam" id="PF00271">
    <property type="entry name" value="Helicase_C"/>
    <property type="match status" value="1"/>
</dbReference>
<feature type="compositionally biased region" description="Basic and acidic residues" evidence="9">
    <location>
        <begin position="727"/>
        <end position="738"/>
    </location>
</feature>
<dbReference type="InterPro" id="IPR014001">
    <property type="entry name" value="Helicase_ATP-bd"/>
</dbReference>
<comment type="subcellular location">
    <subcellularLocation>
        <location evidence="1">Nucleus</location>
    </subcellularLocation>
</comment>
<dbReference type="GO" id="GO:0016887">
    <property type="term" value="F:ATP hydrolysis activity"/>
    <property type="evidence" value="ECO:0007669"/>
    <property type="project" value="InterPro"/>
</dbReference>
<evidence type="ECO:0008006" key="14">
    <source>
        <dbReference type="Google" id="ProtNLM"/>
    </source>
</evidence>
<proteinExistence type="inferred from homology"/>
<feature type="compositionally biased region" description="Polar residues" evidence="9">
    <location>
        <begin position="288"/>
        <end position="302"/>
    </location>
</feature>
<dbReference type="PROSITE" id="PS51192">
    <property type="entry name" value="HELICASE_ATP_BIND_1"/>
    <property type="match status" value="1"/>
</dbReference>
<keyword evidence="13" id="KW-1185">Reference proteome</keyword>
<keyword evidence="7" id="KW-0238">DNA-binding</keyword>
<evidence type="ECO:0000256" key="3">
    <source>
        <dbReference type="ARBA" id="ARBA00022741"/>
    </source>
</evidence>
<dbReference type="GO" id="GO:0003677">
    <property type="term" value="F:DNA binding"/>
    <property type="evidence" value="ECO:0007669"/>
    <property type="project" value="UniProtKB-KW"/>
</dbReference>
<dbReference type="PANTHER" id="PTHR45797:SF3">
    <property type="entry name" value="TRANSCRIPTIONAL REGULATOR ATRX HOMOLOG"/>
    <property type="match status" value="1"/>
</dbReference>
<feature type="domain" description="Helicase C-terminal" evidence="11">
    <location>
        <begin position="1363"/>
        <end position="1534"/>
    </location>
</feature>
<feature type="region of interest" description="Disordered" evidence="9">
    <location>
        <begin position="98"/>
        <end position="156"/>
    </location>
</feature>
<dbReference type="EMBL" id="OV121133">
    <property type="protein sequence ID" value="CAH0550278.1"/>
    <property type="molecule type" value="Genomic_DNA"/>
</dbReference>
<feature type="compositionally biased region" description="Low complexity" evidence="9">
    <location>
        <begin position="501"/>
        <end position="514"/>
    </location>
</feature>
<sequence length="1883" mass="213258">MSQDLDTLKIFNSTLKEYLQNFLTLGKDIVKKGDHFNELIEEYPESTDAVATKIYESLVKVKKNINRLLETIEHENDQFANKHGITLEKFTNAIKVGTAEDEASKEERIAKKNNNMIPEPEPESIKKEIKPEGSDKSDEASTSSKTNGVPNDINIENRNPADLLKLTDTVAGELEPTATIFNATDSRDIKLESDSPADSQNLNKSEEEGIKKATQSNDVDQTNSNDIKLEIESPADQNLTETEAERIKKSTDIQSNEEEPKVISEDENLENPTKSVEENCDKEKDTGQESQNINTANKENLNTENLNVEAGSDGEDFCFVPPLEKSSISDVIDDIFNESDVGVQNSQNSECSNSSLVFDVSNCMIVPNSQHSDSSNSSLVFDVSNCIIGGSFDSLKDISDDDTIVAFLRALESKNKTDESVHSSQETYIVPDNDEDNNIDLSHDTLDLLNTRVSDGECADLLKVLKVEKQRPIELSPKKSKVTAKMAYKCYQELMEDDSDISSTSSDYNTSDINTDIDDISDCESKKLGTQEESLSQNYKETDENELEPRRIETPADNIEADNIEADNIEAEPPDEDSPKDNEILNYIGLIRKSDLVVEKQDPFKRDTRHSRAMHLYKKQYRLKDLCVKIAECAEIRKKIKEIQEKCPNRRDEVDRLCDLSTLGKRPAKGPLRRKNLKKTKTKKSNSSSDSDGSGSSSSSSSTNLSSFDDDSESKESKTSSVSFSPPRERTPTSREMEAQAALNDLMNSDSDATSDDSEMSTVKKKPAKKDGKDEAEAHCSSAKKKLTFEEEEHRKWRKDPLLRGKLSDSSDSSTDDDYKENNKKIRTPKQKSFKAYEHDSDFQASTSTTTNSDIERPSTPKKPFSVLNMDSNSELSENDFDYMISPKKEQSIVVEDDCESPKKGRRNIRALVSDDDLTEATQIAKKNEEERIKRLNFNTQKLEKLSQTQGLSESEDKALVLDVDDDGTPIIEVRREITKRLKDHQVEGVQFMWNSCYESVDHLKDNEGTGCILAHCMGLGKTFQVITLIHTLFSYPITNTKYVLVVCPLSTVQNWKNEFVFALKDVGKVPFDIKIIADKKDNSHKYDIVRRWKKNKGVLILGYDCFENMTSDKKLAKLHEHEKNIIIDALVNPGPDLVICDEGHLLRSKNALRTKALMKVATRRRIVLTGTPLQNNLEEYYYMVEFVKPSLLGTIKEFRTNFINPIYNGQFDDSTLYDIRLMKKRTHVLSQLLKETINRKETSELEQYLPQRRDYSLYIKIHELQAKLYKSYLENAKTVVKKNNKNGNFFKDYKVLSYVSSHPHILKIVEQKKESHKKVKEMDVIIEQDEQENIDLINNREWLQSIPPEVTEQCELGTKMVVLKSIIEEAEILGDKVLVFSINLSEMDCVEHFLKKYGTAHCPSWSKNQDYFRMDGTVPPEERASMCSAFNNPKNKRLRLFIMSHKVGGLGLNLTAANRVVLLGVNFNPSYDTQSVYRAYRFGQEKEVFVYRLIALGTMEEKIYLRSITKLAIAGRVIDSRQITRHFKSNDLQEMYQCDLKIDEERVTPNVPEDKLLAKLVSKYTCIHKYEDHSALLANRPEEELNESEKELAWEEFNKIAEAAPAPQINPVPSALNIQMGDPAYQGGVIANTINVPGTSNTINQTFTINNINFQPSTTTQNNLNETPNSHKNLSIPGRQKPIPNSLLKKHLLFSNTNQPPLPNSLLKKNLLLSNPNQPSRSSFNNNFSGTKRLNKNFNAHLARGDHIIKQITENYRSVQKSVPNANKNAGTVIDVDSLREPIKKPVITSSSSEASTINLQNPTNLNYNVRKRKNKSSKQNPNHRIIEKITIAESSSDDDVVIQEMPDETADYVERIKTMGVSITKVPNEKKEPRIETITII</sequence>
<keyword evidence="6" id="KW-0067">ATP-binding</keyword>
<dbReference type="CDD" id="cd18793">
    <property type="entry name" value="SF2_C_SNF"/>
    <property type="match status" value="1"/>
</dbReference>
<keyword evidence="8" id="KW-0539">Nucleus</keyword>
<feature type="compositionally biased region" description="Basic and acidic residues" evidence="9">
    <location>
        <begin position="275"/>
        <end position="287"/>
    </location>
</feature>
<feature type="compositionally biased region" description="Basic residues" evidence="9">
    <location>
        <begin position="666"/>
        <end position="684"/>
    </location>
</feature>
<dbReference type="InterPro" id="IPR044574">
    <property type="entry name" value="ARIP4-like"/>
</dbReference>
<feature type="compositionally biased region" description="Polar residues" evidence="9">
    <location>
        <begin position="213"/>
        <end position="226"/>
    </location>
</feature>
<dbReference type="GO" id="GO:0005634">
    <property type="term" value="C:nucleus"/>
    <property type="evidence" value="ECO:0007669"/>
    <property type="project" value="UniProtKB-SubCell"/>
</dbReference>
<dbReference type="PANTHER" id="PTHR45797">
    <property type="entry name" value="RAD54-LIKE"/>
    <property type="match status" value="1"/>
</dbReference>
<feature type="region of interest" description="Disordered" evidence="9">
    <location>
        <begin position="498"/>
        <end position="581"/>
    </location>
</feature>
<keyword evidence="3" id="KW-0547">Nucleotide-binding</keyword>
<name>A0A9P0AXE8_BRAAE</name>
<dbReference type="SMART" id="SM00487">
    <property type="entry name" value="DEXDc"/>
    <property type="match status" value="1"/>
</dbReference>
<organism evidence="12 13">
    <name type="scientific">Brassicogethes aeneus</name>
    <name type="common">Rape pollen beetle</name>
    <name type="synonym">Meligethes aeneus</name>
    <dbReference type="NCBI Taxonomy" id="1431903"/>
    <lineage>
        <taxon>Eukaryota</taxon>
        <taxon>Metazoa</taxon>
        <taxon>Ecdysozoa</taxon>
        <taxon>Arthropoda</taxon>
        <taxon>Hexapoda</taxon>
        <taxon>Insecta</taxon>
        <taxon>Pterygota</taxon>
        <taxon>Neoptera</taxon>
        <taxon>Endopterygota</taxon>
        <taxon>Coleoptera</taxon>
        <taxon>Polyphaga</taxon>
        <taxon>Cucujiformia</taxon>
        <taxon>Nitidulidae</taxon>
        <taxon>Meligethinae</taxon>
        <taxon>Brassicogethes</taxon>
    </lineage>
</organism>
<dbReference type="SUPFAM" id="SSF52540">
    <property type="entry name" value="P-loop containing nucleoside triphosphate hydrolases"/>
    <property type="match status" value="2"/>
</dbReference>
<protein>
    <recommendedName>
        <fullName evidence="14">Transcriptional regulator ATRX</fullName>
    </recommendedName>
</protein>
<dbReference type="Gene3D" id="3.40.50.10810">
    <property type="entry name" value="Tandem AAA-ATPase domain"/>
    <property type="match status" value="1"/>
</dbReference>
<gene>
    <name evidence="12" type="ORF">MELIAE_LOCUS3135</name>
</gene>